<evidence type="ECO:0000313" key="1">
    <source>
        <dbReference type="EMBL" id="KAI4839595.1"/>
    </source>
</evidence>
<accession>A0ACB9YDK9</accession>
<comment type="caution">
    <text evidence="1">The sequence shown here is derived from an EMBL/GenBank/DDBJ whole genome shotgun (WGS) entry which is preliminary data.</text>
</comment>
<protein>
    <submittedName>
        <fullName evidence="1">STP1 protein</fullName>
    </submittedName>
</protein>
<proteinExistence type="predicted"/>
<keyword evidence="2" id="KW-1185">Reference proteome</keyword>
<sequence>MYFRWAPDKYGDLPDQCNLDPFCRSHCEFIELWFAYIRAYFIENLEFIRRYYNERKIYFEHDYLRRPTTTRTKFGSSKTRKLYGDNIRGEEKTKDKLNACYIIYFKKVSTVIDRGKVPRKPVPENVEPPSVSLSDPFETANGYQLGSKYPTANEPSEDSPETESTEKSADSLLTQDPERAKVDSLSEVPENNGTLIQIETFTSDISINDYHSGHSTSSFPTGSRISIESISSQESQIPLEGFPHTVDFDSFNDTCLTIRGDYADTQLLSSIPALPSNLESTKKYSASDNLKHPMYIIPHDDEKKDDEETIKRINR</sequence>
<name>A0ACB9YDK9_PLABR</name>
<organism evidence="1 2">
    <name type="scientific">Plasmodium brasilianum</name>
    <dbReference type="NCBI Taxonomy" id="5824"/>
    <lineage>
        <taxon>Eukaryota</taxon>
        <taxon>Sar</taxon>
        <taxon>Alveolata</taxon>
        <taxon>Apicomplexa</taxon>
        <taxon>Aconoidasida</taxon>
        <taxon>Haemosporida</taxon>
        <taxon>Plasmodiidae</taxon>
        <taxon>Plasmodium</taxon>
        <taxon>Plasmodium (Plasmodium)</taxon>
    </lineage>
</organism>
<gene>
    <name evidence="1" type="ORF">MKS88_002152</name>
</gene>
<evidence type="ECO:0000313" key="2">
    <source>
        <dbReference type="Proteomes" id="UP001056978"/>
    </source>
</evidence>
<dbReference type="Proteomes" id="UP001056978">
    <property type="component" value="Chromosome 7"/>
</dbReference>
<dbReference type="EMBL" id="CM043775">
    <property type="protein sequence ID" value="KAI4839595.1"/>
    <property type="molecule type" value="Genomic_DNA"/>
</dbReference>
<reference evidence="1" key="1">
    <citation type="submission" date="2022-06" db="EMBL/GenBank/DDBJ databases">
        <title>The First Complete Genome of the Simian Malaria Parasite Plasmodium brasilianum.</title>
        <authorList>
            <person name="Bajic M."/>
            <person name="Ravishankar S."/>
        </authorList>
    </citation>
    <scope>NUCLEOTIDE SEQUENCE</scope>
    <source>
        <strain evidence="1">Bolivian I</strain>
    </source>
</reference>